<keyword evidence="10" id="KW-0862">Zinc</keyword>
<dbReference type="InterPro" id="IPR012778">
    <property type="entry name" value="Pept_M1_aminopeptidase"/>
</dbReference>
<dbReference type="GO" id="GO:0016285">
    <property type="term" value="F:alanyl aminopeptidase activity"/>
    <property type="evidence" value="ECO:0007669"/>
    <property type="project" value="UniProtKB-EC"/>
</dbReference>
<keyword evidence="11" id="KW-0482">Metalloprotease</keyword>
<dbReference type="CDD" id="cd09602">
    <property type="entry name" value="M1_APN"/>
    <property type="match status" value="1"/>
</dbReference>
<feature type="domain" description="Peptidase M1 membrane alanine aminopeptidase" evidence="14">
    <location>
        <begin position="238"/>
        <end position="448"/>
    </location>
</feature>
<dbReference type="SUPFAM" id="SSF55486">
    <property type="entry name" value="Metalloproteases ('zincins'), catalytic domain"/>
    <property type="match status" value="1"/>
</dbReference>
<dbReference type="InterPro" id="IPR042097">
    <property type="entry name" value="Aminopeptidase_N-like_N_sf"/>
</dbReference>
<evidence type="ECO:0000256" key="13">
    <source>
        <dbReference type="ARBA" id="ARBA00031533"/>
    </source>
</evidence>
<dbReference type="PANTHER" id="PTHR11533">
    <property type="entry name" value="PROTEASE M1 ZINC METALLOPROTEASE"/>
    <property type="match status" value="1"/>
</dbReference>
<gene>
    <name evidence="17" type="ORF">BJY20_002654</name>
</gene>
<evidence type="ECO:0000256" key="11">
    <source>
        <dbReference type="ARBA" id="ARBA00023049"/>
    </source>
</evidence>
<dbReference type="Pfam" id="PF11838">
    <property type="entry name" value="ERAP1_C"/>
    <property type="match status" value="1"/>
</dbReference>
<dbReference type="GO" id="GO:0008270">
    <property type="term" value="F:zinc ion binding"/>
    <property type="evidence" value="ECO:0007669"/>
    <property type="project" value="InterPro"/>
</dbReference>
<evidence type="ECO:0000256" key="1">
    <source>
        <dbReference type="ARBA" id="ARBA00000098"/>
    </source>
</evidence>
<comment type="catalytic activity">
    <reaction evidence="1">
        <text>Release of an N-terminal amino acid, Xaa-|-Yaa- from a peptide, amide or arylamide. Xaa is preferably Ala, but may be most amino acids including Pro (slow action). When a terminal hydrophobic residue is followed by a prolyl residue, the two may be released as an intact Xaa-Pro dipeptide.</text>
        <dbReference type="EC" id="3.4.11.2"/>
    </reaction>
</comment>
<dbReference type="FunFam" id="2.60.40.1730:FF:000010">
    <property type="entry name" value="Putative aminopeptidase N"/>
    <property type="match status" value="1"/>
</dbReference>
<evidence type="ECO:0000256" key="6">
    <source>
        <dbReference type="ARBA" id="ARBA00022438"/>
    </source>
</evidence>
<dbReference type="Gene3D" id="1.10.390.10">
    <property type="entry name" value="Neutral Protease Domain 2"/>
    <property type="match status" value="1"/>
</dbReference>
<protein>
    <recommendedName>
        <fullName evidence="5">Aminopeptidase N</fullName>
        <ecNumber evidence="4">3.4.11.2</ecNumber>
    </recommendedName>
    <alternativeName>
        <fullName evidence="12">Alanine aminopeptidase</fullName>
    </alternativeName>
    <alternativeName>
        <fullName evidence="13">Lysyl aminopeptidase</fullName>
    </alternativeName>
</protein>
<feature type="domain" description="Aminopeptidase N-like N-terminal" evidence="16">
    <location>
        <begin position="90"/>
        <end position="193"/>
    </location>
</feature>
<keyword evidence="18" id="KW-1185">Reference proteome</keyword>
<dbReference type="InterPro" id="IPR050344">
    <property type="entry name" value="Peptidase_M1_aminopeptidases"/>
</dbReference>
<dbReference type="GO" id="GO:0043171">
    <property type="term" value="P:peptide catabolic process"/>
    <property type="evidence" value="ECO:0007669"/>
    <property type="project" value="TreeGrafter"/>
</dbReference>
<evidence type="ECO:0000256" key="12">
    <source>
        <dbReference type="ARBA" id="ARBA00029811"/>
    </source>
</evidence>
<dbReference type="Pfam" id="PF17900">
    <property type="entry name" value="Peptidase_M1_N"/>
    <property type="match status" value="1"/>
</dbReference>
<dbReference type="GO" id="GO:0005615">
    <property type="term" value="C:extracellular space"/>
    <property type="evidence" value="ECO:0007669"/>
    <property type="project" value="TreeGrafter"/>
</dbReference>
<evidence type="ECO:0000259" key="14">
    <source>
        <dbReference type="Pfam" id="PF01433"/>
    </source>
</evidence>
<dbReference type="NCBIfam" id="TIGR02412">
    <property type="entry name" value="pepN_strep_liv"/>
    <property type="match status" value="1"/>
</dbReference>
<dbReference type="SUPFAM" id="SSF63737">
    <property type="entry name" value="Leukotriene A4 hydrolase N-terminal domain"/>
    <property type="match status" value="1"/>
</dbReference>
<dbReference type="GO" id="GO:0070006">
    <property type="term" value="F:metalloaminopeptidase activity"/>
    <property type="evidence" value="ECO:0007669"/>
    <property type="project" value="TreeGrafter"/>
</dbReference>
<evidence type="ECO:0000256" key="5">
    <source>
        <dbReference type="ARBA" id="ARBA00015611"/>
    </source>
</evidence>
<evidence type="ECO:0000256" key="2">
    <source>
        <dbReference type="ARBA" id="ARBA00001947"/>
    </source>
</evidence>
<feature type="domain" description="ERAP1-like C-terminal" evidence="15">
    <location>
        <begin position="531"/>
        <end position="841"/>
    </location>
</feature>
<dbReference type="RefSeq" id="WP_185991986.1">
    <property type="nucleotide sequence ID" value="NZ_JACCAE010000001.1"/>
</dbReference>
<dbReference type="AlphaFoldDB" id="A0A852VQN3"/>
<keyword evidence="7" id="KW-0645">Protease</keyword>
<evidence type="ECO:0000256" key="4">
    <source>
        <dbReference type="ARBA" id="ARBA00012564"/>
    </source>
</evidence>
<evidence type="ECO:0000256" key="9">
    <source>
        <dbReference type="ARBA" id="ARBA00022801"/>
    </source>
</evidence>
<dbReference type="InterPro" id="IPR024571">
    <property type="entry name" value="ERAP1-like_C_dom"/>
</dbReference>
<evidence type="ECO:0000259" key="16">
    <source>
        <dbReference type="Pfam" id="PF17900"/>
    </source>
</evidence>
<dbReference type="InterPro" id="IPR014782">
    <property type="entry name" value="Peptidase_M1_dom"/>
</dbReference>
<dbReference type="GO" id="GO:0042277">
    <property type="term" value="F:peptide binding"/>
    <property type="evidence" value="ECO:0007669"/>
    <property type="project" value="TreeGrafter"/>
</dbReference>
<dbReference type="FunFam" id="1.10.390.10:FF:000004">
    <property type="entry name" value="Aminopeptidase N"/>
    <property type="match status" value="1"/>
</dbReference>
<accession>A0A852VQN3</accession>
<proteinExistence type="inferred from homology"/>
<evidence type="ECO:0000259" key="15">
    <source>
        <dbReference type="Pfam" id="PF11838"/>
    </source>
</evidence>
<dbReference type="Gene3D" id="2.60.40.1730">
    <property type="entry name" value="tricorn interacting facor f3 domain"/>
    <property type="match status" value="1"/>
</dbReference>
<sequence>MPGKNLTREEAAERAAIVAVDDHAITLDLTTSQTTFATTSTIRFTAKGGSSTFVDFIGDSVDEVVLNGAALDPAEVFADHRVRLDDLAADNTVTIRATGRYMNTGEGLHRFVDPVDGEVYLYTQFEVPDSRRMYPVFEQPDLKASFTLTVTAPAHWQVIGNSPTPEPTPVEDAAGRGLATWAFAPTERMSSYITALVAGPYDVVRDSLTSGGKEVPLGIFCRRSLTQYLDADNLFALTKAGFAFYEEEFQQGYPFTKYDQVFTPEYNMGAMENAGCVTFHEMYVFRSKVPDALVERRALTVLHELAHMWFGNLVTMKWWNDLWLNESFAEWASTTCQAEATQWSDAWTTFCTHEKAWAYRQDQLSSTHPIVAPIRDLEDVEVNFDGITYAKGASVLKQLVAYVGRECFREGIRAYFVKHAWGNTTLDDLLVELEATSGRDLRSWSQLWLETAGVNTLRPLVEVDERGHYVDAVIEQTYAEGFPTLRPHRLAVGLYDLVDGTLVRRERIEVDVDGEHTPLPQLVGQRQGDLLLLNDDDLTYAKLRLDERSLATLLAHPTAFDESLPMSLSLASAWDMTRDAEMAAREYVELALPVLDGLDDSTLLRTLLSQVSTCVGTYCAPEHRETLREEVVTSYRSLAQAAAPGSDAQLQLVTAHSGMLAPGDDTSLVAGLLDGSTPLAGLAVDTDMRWTLLTGLAAAGEADAEAIAQEAKGDNTATGRERAARAAASIPTAQAKEAAWQAGVVSTDTPNSVVDAHGLGFGRTHDPALLTPFVQRYHDALEQVWQQRTHAIAEGIVLGFYPMALAGPDLLTATQSWLDEHPQAPDGLRRLVAEGRDTVARAVRAQERDSR</sequence>
<dbReference type="InterPro" id="IPR001930">
    <property type="entry name" value="Peptidase_M1"/>
</dbReference>
<evidence type="ECO:0000313" key="17">
    <source>
        <dbReference type="EMBL" id="NYF99262.1"/>
    </source>
</evidence>
<dbReference type="PRINTS" id="PR00756">
    <property type="entry name" value="ALADIPTASE"/>
</dbReference>
<dbReference type="GO" id="GO:0016020">
    <property type="term" value="C:membrane"/>
    <property type="evidence" value="ECO:0007669"/>
    <property type="project" value="TreeGrafter"/>
</dbReference>
<dbReference type="Pfam" id="PF01433">
    <property type="entry name" value="Peptidase_M1"/>
    <property type="match status" value="1"/>
</dbReference>
<comment type="caution">
    <text evidence="17">The sequence shown here is derived from an EMBL/GenBank/DDBJ whole genome shotgun (WGS) entry which is preliminary data.</text>
</comment>
<evidence type="ECO:0000313" key="18">
    <source>
        <dbReference type="Proteomes" id="UP000554054"/>
    </source>
</evidence>
<evidence type="ECO:0000256" key="10">
    <source>
        <dbReference type="ARBA" id="ARBA00022833"/>
    </source>
</evidence>
<name>A0A852VQN3_9MICO</name>
<dbReference type="EC" id="3.4.11.2" evidence="4"/>
<keyword evidence="9 17" id="KW-0378">Hydrolase</keyword>
<dbReference type="PANTHER" id="PTHR11533:SF174">
    <property type="entry name" value="PUROMYCIN-SENSITIVE AMINOPEPTIDASE-RELATED"/>
    <property type="match status" value="1"/>
</dbReference>
<comment type="cofactor">
    <cofactor evidence="2">
        <name>Zn(2+)</name>
        <dbReference type="ChEBI" id="CHEBI:29105"/>
    </cofactor>
</comment>
<dbReference type="InterPro" id="IPR027268">
    <property type="entry name" value="Peptidase_M4/M1_CTD_sf"/>
</dbReference>
<dbReference type="GO" id="GO:0006508">
    <property type="term" value="P:proteolysis"/>
    <property type="evidence" value="ECO:0007669"/>
    <property type="project" value="UniProtKB-KW"/>
</dbReference>
<comment type="similarity">
    <text evidence="3">Belongs to the peptidase M1 family.</text>
</comment>
<dbReference type="GO" id="GO:0005737">
    <property type="term" value="C:cytoplasm"/>
    <property type="evidence" value="ECO:0007669"/>
    <property type="project" value="TreeGrafter"/>
</dbReference>
<evidence type="ECO:0000256" key="7">
    <source>
        <dbReference type="ARBA" id="ARBA00022670"/>
    </source>
</evidence>
<dbReference type="Proteomes" id="UP000554054">
    <property type="component" value="Unassembled WGS sequence"/>
</dbReference>
<evidence type="ECO:0000256" key="8">
    <source>
        <dbReference type="ARBA" id="ARBA00022723"/>
    </source>
</evidence>
<organism evidence="17 18">
    <name type="scientific">Janibacter cremeus</name>
    <dbReference type="NCBI Taxonomy" id="1285192"/>
    <lineage>
        <taxon>Bacteria</taxon>
        <taxon>Bacillati</taxon>
        <taxon>Actinomycetota</taxon>
        <taxon>Actinomycetes</taxon>
        <taxon>Micrococcales</taxon>
        <taxon>Intrasporangiaceae</taxon>
        <taxon>Janibacter</taxon>
    </lineage>
</organism>
<dbReference type="InterPro" id="IPR045357">
    <property type="entry name" value="Aminopeptidase_N-like_N"/>
</dbReference>
<keyword evidence="6 17" id="KW-0031">Aminopeptidase</keyword>
<keyword evidence="8" id="KW-0479">Metal-binding</keyword>
<evidence type="ECO:0000256" key="3">
    <source>
        <dbReference type="ARBA" id="ARBA00010136"/>
    </source>
</evidence>
<dbReference type="EMBL" id="JACCAE010000001">
    <property type="protein sequence ID" value="NYF99262.1"/>
    <property type="molecule type" value="Genomic_DNA"/>
</dbReference>
<reference evidence="17 18" key="1">
    <citation type="submission" date="2020-07" db="EMBL/GenBank/DDBJ databases">
        <title>Sequencing the genomes of 1000 actinobacteria strains.</title>
        <authorList>
            <person name="Klenk H.-P."/>
        </authorList>
    </citation>
    <scope>NUCLEOTIDE SEQUENCE [LARGE SCALE GENOMIC DNA]</scope>
    <source>
        <strain evidence="17 18">DSM 26154</strain>
    </source>
</reference>